<evidence type="ECO:0000313" key="2">
    <source>
        <dbReference type="Proteomes" id="UP000054324"/>
    </source>
</evidence>
<name>A0A074ZB46_OPIVI</name>
<gene>
    <name evidence="1" type="ORF">T265_09188</name>
</gene>
<dbReference type="RefSeq" id="XP_009173464.1">
    <property type="nucleotide sequence ID" value="XM_009175200.1"/>
</dbReference>
<protein>
    <submittedName>
        <fullName evidence="1">Uncharacterized protein</fullName>
    </submittedName>
</protein>
<sequence>MPGGLRKSSDARLFVRDSNDPYVDPSKCNTMHRIHISIDYLNHANKPWPNSPDIVPSRRGNTV</sequence>
<dbReference type="KEGG" id="ovi:T265_09188"/>
<organism evidence="1 2">
    <name type="scientific">Opisthorchis viverrini</name>
    <name type="common">Southeast Asian liver fluke</name>
    <dbReference type="NCBI Taxonomy" id="6198"/>
    <lineage>
        <taxon>Eukaryota</taxon>
        <taxon>Metazoa</taxon>
        <taxon>Spiralia</taxon>
        <taxon>Lophotrochozoa</taxon>
        <taxon>Platyhelminthes</taxon>
        <taxon>Trematoda</taxon>
        <taxon>Digenea</taxon>
        <taxon>Opisthorchiida</taxon>
        <taxon>Opisthorchiata</taxon>
        <taxon>Opisthorchiidae</taxon>
        <taxon>Opisthorchis</taxon>
    </lineage>
</organism>
<accession>A0A074ZB46</accession>
<dbReference type="CTD" id="20323367"/>
<dbReference type="GeneID" id="20323367"/>
<dbReference type="Proteomes" id="UP000054324">
    <property type="component" value="Unassembled WGS sequence"/>
</dbReference>
<proteinExistence type="predicted"/>
<reference evidence="1 2" key="1">
    <citation type="submission" date="2013-11" db="EMBL/GenBank/DDBJ databases">
        <title>Opisthorchis viverrini - life in the bile duct.</title>
        <authorList>
            <person name="Young N.D."/>
            <person name="Nagarajan N."/>
            <person name="Lin S.J."/>
            <person name="Korhonen P.K."/>
            <person name="Jex A.R."/>
            <person name="Hall R.S."/>
            <person name="Safavi-Hemami H."/>
            <person name="Kaewkong W."/>
            <person name="Bertrand D."/>
            <person name="Gao S."/>
            <person name="Seet Q."/>
            <person name="Wongkham S."/>
            <person name="Teh B.T."/>
            <person name="Wongkham C."/>
            <person name="Intapan P.M."/>
            <person name="Maleewong W."/>
            <person name="Yang X."/>
            <person name="Hu M."/>
            <person name="Wang Z."/>
            <person name="Hofmann A."/>
            <person name="Sternberg P.W."/>
            <person name="Tan P."/>
            <person name="Wang J."/>
            <person name="Gasser R.B."/>
        </authorList>
    </citation>
    <scope>NUCLEOTIDE SEQUENCE [LARGE SCALE GENOMIC DNA]</scope>
</reference>
<dbReference type="AlphaFoldDB" id="A0A074ZB46"/>
<keyword evidence="2" id="KW-1185">Reference proteome</keyword>
<dbReference type="EMBL" id="KL596880">
    <property type="protein sequence ID" value="KER22782.1"/>
    <property type="molecule type" value="Genomic_DNA"/>
</dbReference>
<evidence type="ECO:0000313" key="1">
    <source>
        <dbReference type="EMBL" id="KER22782.1"/>
    </source>
</evidence>